<dbReference type="NCBIfam" id="TIGR00928">
    <property type="entry name" value="purB"/>
    <property type="match status" value="1"/>
</dbReference>
<comment type="similarity">
    <text evidence="3 11">Belongs to the lyase 1 family. Adenylosuccinate lyase subfamily.</text>
</comment>
<dbReference type="InterPro" id="IPR024083">
    <property type="entry name" value="Fumarase/histidase_N"/>
</dbReference>
<evidence type="ECO:0000256" key="5">
    <source>
        <dbReference type="ARBA" id="ARBA00017058"/>
    </source>
</evidence>
<dbReference type="Proteomes" id="UP001055167">
    <property type="component" value="Unassembled WGS sequence"/>
</dbReference>
<dbReference type="EC" id="4.3.2.2" evidence="4 10"/>
<comment type="catalytic activity">
    <reaction evidence="9">
        <text>N(6)-(1,2-dicarboxyethyl)-AMP = fumarate + AMP</text>
        <dbReference type="Rhea" id="RHEA:16853"/>
        <dbReference type="ChEBI" id="CHEBI:29806"/>
        <dbReference type="ChEBI" id="CHEBI:57567"/>
        <dbReference type="ChEBI" id="CHEBI:456215"/>
        <dbReference type="EC" id="4.3.2.2"/>
    </reaction>
    <physiologicalReaction direction="left-to-right" evidence="9">
        <dbReference type="Rhea" id="RHEA:16854"/>
    </physiologicalReaction>
</comment>
<dbReference type="RefSeq" id="WP_128563270.1">
    <property type="nucleotide sequence ID" value="NZ_BPQH01000010.1"/>
</dbReference>
<keyword evidence="14" id="KW-1185">Reference proteome</keyword>
<dbReference type="InterPro" id="IPR000362">
    <property type="entry name" value="Fumarate_lyase_fam"/>
</dbReference>
<sequence>MVPRYSRPEMTAIWSPETRFRIWFEIEAHATTALAELGVVPREAAETIWAKGREAVFDVARIDEIERVTKHDVIAFLTHLAEIVGPEARFVHQGMTSSDVLDTCLAVQLARASDLLIADVDALLAALKRRAFEHKLTPTIGRSHGIHAEPVTFGLKLAQAYAEFARARARLVAARAEIATCAISGAVGTFANIDPRVEAYVAEKMGLAAEPVSTQVIPRDRHAMFFATLGVVASSIERLATEVRHLQRTEVLEAEEYFSEGQKGSSAMPHKRNPVLTENLTGLARMVRSYALPAMENVALWHERDISHSSVERMIGPDATITLDFALARLTGVVDKLLVYPEQMQRNLDRLGGLVHSQRVLLALTQAGISREDAYRLVQRNAMPVWRGEGEFLALLQADPEVTAALPPAAIAECFDLGYHHKHVDTIFRRVFGAGG</sequence>
<dbReference type="PRINTS" id="PR00149">
    <property type="entry name" value="FUMRATELYASE"/>
</dbReference>
<dbReference type="Pfam" id="PF00206">
    <property type="entry name" value="Lyase_1"/>
    <property type="match status" value="1"/>
</dbReference>
<evidence type="ECO:0000256" key="2">
    <source>
        <dbReference type="ARBA" id="ARBA00004734"/>
    </source>
</evidence>
<feature type="domain" description="Adenylosuccinate lyase C-terminal" evidence="12">
    <location>
        <begin position="352"/>
        <end position="432"/>
    </location>
</feature>
<dbReference type="InterPro" id="IPR008948">
    <property type="entry name" value="L-Aspartase-like"/>
</dbReference>
<gene>
    <name evidence="13" type="primary">purB</name>
    <name evidence="13" type="ORF">OPKNFCMD_3506</name>
</gene>
<dbReference type="GO" id="GO:0016829">
    <property type="term" value="F:lyase activity"/>
    <property type="evidence" value="ECO:0007669"/>
    <property type="project" value="UniProtKB-KW"/>
</dbReference>
<dbReference type="PRINTS" id="PR00145">
    <property type="entry name" value="ARGSUCLYASE"/>
</dbReference>
<dbReference type="SMART" id="SM00998">
    <property type="entry name" value="ADSL_C"/>
    <property type="match status" value="1"/>
</dbReference>
<evidence type="ECO:0000256" key="4">
    <source>
        <dbReference type="ARBA" id="ARBA00012339"/>
    </source>
</evidence>
<name>A0ABQ4QZE9_9HYPH</name>
<evidence type="ECO:0000256" key="11">
    <source>
        <dbReference type="RuleBase" id="RU361172"/>
    </source>
</evidence>
<evidence type="ECO:0000259" key="12">
    <source>
        <dbReference type="SMART" id="SM00998"/>
    </source>
</evidence>
<comment type="pathway">
    <text evidence="1 11">Purine metabolism; IMP biosynthesis via de novo pathway; 5-amino-1-(5-phospho-D-ribosyl)imidazole-4-carboxamide from 5-amino-1-(5-phospho-D-ribosyl)imidazole-4-carboxylate: step 2/2.</text>
</comment>
<dbReference type="InterPro" id="IPR004769">
    <property type="entry name" value="Pur_lyase"/>
</dbReference>
<dbReference type="Pfam" id="PF10397">
    <property type="entry name" value="ADSL_C"/>
    <property type="match status" value="1"/>
</dbReference>
<dbReference type="InterPro" id="IPR019468">
    <property type="entry name" value="AdenyloSucc_lyase_C"/>
</dbReference>
<keyword evidence="6 11" id="KW-0456">Lyase</keyword>
<comment type="caution">
    <text evidence="13">The sequence shown here is derived from an EMBL/GenBank/DDBJ whole genome shotgun (WGS) entry which is preliminary data.</text>
</comment>
<evidence type="ECO:0000256" key="10">
    <source>
        <dbReference type="NCBIfam" id="TIGR00928"/>
    </source>
</evidence>
<evidence type="ECO:0000256" key="7">
    <source>
        <dbReference type="ARBA" id="ARBA00024477"/>
    </source>
</evidence>
<reference evidence="13" key="1">
    <citation type="journal article" date="2021" name="Front. Microbiol.">
        <title>Comprehensive Comparative Genomics and Phenotyping of Methylobacterium Species.</title>
        <authorList>
            <person name="Alessa O."/>
            <person name="Ogura Y."/>
            <person name="Fujitani Y."/>
            <person name="Takami H."/>
            <person name="Hayashi T."/>
            <person name="Sahin N."/>
            <person name="Tani A."/>
        </authorList>
    </citation>
    <scope>NUCLEOTIDE SEQUENCE</scope>
    <source>
        <strain evidence="13">KCTC 52305</strain>
    </source>
</reference>
<dbReference type="Gene3D" id="1.10.275.10">
    <property type="entry name" value="Fumarase/aspartase (N-terminal domain)"/>
    <property type="match status" value="1"/>
</dbReference>
<organism evidence="13 14">
    <name type="scientific">Methylobacterium crusticola</name>
    <dbReference type="NCBI Taxonomy" id="1697972"/>
    <lineage>
        <taxon>Bacteria</taxon>
        <taxon>Pseudomonadati</taxon>
        <taxon>Pseudomonadota</taxon>
        <taxon>Alphaproteobacteria</taxon>
        <taxon>Hyphomicrobiales</taxon>
        <taxon>Methylobacteriaceae</taxon>
        <taxon>Methylobacterium</taxon>
    </lineage>
</organism>
<dbReference type="EMBL" id="BPQH01000010">
    <property type="protein sequence ID" value="GJD50761.1"/>
    <property type="molecule type" value="Genomic_DNA"/>
</dbReference>
<comment type="catalytic activity">
    <reaction evidence="7">
        <text>(2S)-2-[5-amino-1-(5-phospho-beta-D-ribosyl)imidazole-4-carboxamido]succinate = 5-amino-1-(5-phospho-beta-D-ribosyl)imidazole-4-carboxamide + fumarate</text>
        <dbReference type="Rhea" id="RHEA:23920"/>
        <dbReference type="ChEBI" id="CHEBI:29806"/>
        <dbReference type="ChEBI" id="CHEBI:58443"/>
        <dbReference type="ChEBI" id="CHEBI:58475"/>
        <dbReference type="EC" id="4.3.2.2"/>
    </reaction>
    <physiologicalReaction direction="left-to-right" evidence="7">
        <dbReference type="Rhea" id="RHEA:23921"/>
    </physiologicalReaction>
</comment>
<evidence type="ECO:0000256" key="6">
    <source>
        <dbReference type="ARBA" id="ARBA00023239"/>
    </source>
</evidence>
<protein>
    <recommendedName>
        <fullName evidence="5 10">Adenylosuccinate lyase</fullName>
        <shortName evidence="11">ASL</shortName>
        <ecNumber evidence="4 10">4.3.2.2</ecNumber>
    </recommendedName>
    <alternativeName>
        <fullName evidence="8 11">Adenylosuccinase</fullName>
    </alternativeName>
</protein>
<dbReference type="PANTHER" id="PTHR43172">
    <property type="entry name" value="ADENYLOSUCCINATE LYASE"/>
    <property type="match status" value="1"/>
</dbReference>
<dbReference type="InterPro" id="IPR020557">
    <property type="entry name" value="Fumarate_lyase_CS"/>
</dbReference>
<dbReference type="Gene3D" id="1.10.40.30">
    <property type="entry name" value="Fumarase/aspartase (C-terminal domain)"/>
    <property type="match status" value="1"/>
</dbReference>
<dbReference type="PROSITE" id="PS00163">
    <property type="entry name" value="FUMARATE_LYASES"/>
    <property type="match status" value="1"/>
</dbReference>
<evidence type="ECO:0000313" key="13">
    <source>
        <dbReference type="EMBL" id="GJD50761.1"/>
    </source>
</evidence>
<keyword evidence="11" id="KW-0658">Purine biosynthesis</keyword>
<evidence type="ECO:0000256" key="1">
    <source>
        <dbReference type="ARBA" id="ARBA00004706"/>
    </source>
</evidence>
<proteinExistence type="inferred from homology"/>
<dbReference type="InterPro" id="IPR022761">
    <property type="entry name" value="Fumarate_lyase_N"/>
</dbReference>
<dbReference type="CDD" id="cd01360">
    <property type="entry name" value="Adenylsuccinate_lyase_1"/>
    <property type="match status" value="1"/>
</dbReference>
<accession>A0ABQ4QZE9</accession>
<reference evidence="13" key="2">
    <citation type="submission" date="2021-08" db="EMBL/GenBank/DDBJ databases">
        <authorList>
            <person name="Tani A."/>
            <person name="Ola A."/>
            <person name="Ogura Y."/>
            <person name="Katsura K."/>
            <person name="Hayashi T."/>
        </authorList>
    </citation>
    <scope>NUCLEOTIDE SEQUENCE</scope>
    <source>
        <strain evidence="13">KCTC 52305</strain>
    </source>
</reference>
<evidence type="ECO:0000313" key="14">
    <source>
        <dbReference type="Proteomes" id="UP001055167"/>
    </source>
</evidence>
<dbReference type="PANTHER" id="PTHR43172:SF1">
    <property type="entry name" value="ADENYLOSUCCINATE LYASE"/>
    <property type="match status" value="1"/>
</dbReference>
<comment type="pathway">
    <text evidence="2 11">Purine metabolism; AMP biosynthesis via de novo pathway; AMP from IMP: step 2/2.</text>
</comment>
<evidence type="ECO:0000256" key="8">
    <source>
        <dbReference type="ARBA" id="ARBA00030717"/>
    </source>
</evidence>
<evidence type="ECO:0000256" key="3">
    <source>
        <dbReference type="ARBA" id="ARBA00008273"/>
    </source>
</evidence>
<dbReference type="SUPFAM" id="SSF48557">
    <property type="entry name" value="L-aspartase-like"/>
    <property type="match status" value="1"/>
</dbReference>
<dbReference type="Gene3D" id="1.20.200.10">
    <property type="entry name" value="Fumarase/aspartase (Central domain)"/>
    <property type="match status" value="1"/>
</dbReference>
<evidence type="ECO:0000256" key="9">
    <source>
        <dbReference type="ARBA" id="ARBA00049115"/>
    </source>
</evidence>